<dbReference type="GO" id="GO:0071555">
    <property type="term" value="P:cell wall organization"/>
    <property type="evidence" value="ECO:0007669"/>
    <property type="project" value="UniProtKB-KW"/>
</dbReference>
<dbReference type="GO" id="GO:0008360">
    <property type="term" value="P:regulation of cell shape"/>
    <property type="evidence" value="ECO:0007669"/>
    <property type="project" value="UniProtKB-KW"/>
</dbReference>
<dbReference type="InterPro" id="IPR001460">
    <property type="entry name" value="PCN-bd_Tpept"/>
</dbReference>
<evidence type="ECO:0000256" key="2">
    <source>
        <dbReference type="ARBA" id="ARBA00004236"/>
    </source>
</evidence>
<dbReference type="InterPro" id="IPR012338">
    <property type="entry name" value="Beta-lactam/transpept-like"/>
</dbReference>
<keyword evidence="6 14" id="KW-0812">Transmembrane</keyword>
<feature type="transmembrane region" description="Helical" evidence="14">
    <location>
        <begin position="7"/>
        <end position="29"/>
    </location>
</feature>
<evidence type="ECO:0000256" key="5">
    <source>
        <dbReference type="ARBA" id="ARBA00022670"/>
    </source>
</evidence>
<evidence type="ECO:0000259" key="16">
    <source>
        <dbReference type="Pfam" id="PF03717"/>
    </source>
</evidence>
<gene>
    <name evidence="17" type="ORF">UFOPK2809_00160</name>
</gene>
<keyword evidence="8" id="KW-0133">Cell shape</keyword>
<evidence type="ECO:0000256" key="10">
    <source>
        <dbReference type="ARBA" id="ARBA00022989"/>
    </source>
</evidence>
<reference evidence="17" key="1">
    <citation type="submission" date="2020-05" db="EMBL/GenBank/DDBJ databases">
        <authorList>
            <person name="Chiriac C."/>
            <person name="Salcher M."/>
            <person name="Ghai R."/>
            <person name="Kavagutti S V."/>
        </authorList>
    </citation>
    <scope>NUCLEOTIDE SEQUENCE</scope>
</reference>
<evidence type="ECO:0000256" key="1">
    <source>
        <dbReference type="ARBA" id="ARBA00004167"/>
    </source>
</evidence>
<dbReference type="Gene3D" id="3.40.710.10">
    <property type="entry name" value="DD-peptidase/beta-lactamase superfamily"/>
    <property type="match status" value="1"/>
</dbReference>
<dbReference type="GO" id="GO:0009002">
    <property type="term" value="F:serine-type D-Ala-D-Ala carboxypeptidase activity"/>
    <property type="evidence" value="ECO:0007669"/>
    <property type="project" value="InterPro"/>
</dbReference>
<evidence type="ECO:0000256" key="11">
    <source>
        <dbReference type="ARBA" id="ARBA00023136"/>
    </source>
</evidence>
<feature type="region of interest" description="Disordered" evidence="13">
    <location>
        <begin position="684"/>
        <end position="714"/>
    </location>
</feature>
<dbReference type="GO" id="GO:0071972">
    <property type="term" value="F:peptidoglycan L,D-transpeptidase activity"/>
    <property type="evidence" value="ECO:0007669"/>
    <property type="project" value="TreeGrafter"/>
</dbReference>
<keyword evidence="4" id="KW-0997">Cell inner membrane</keyword>
<dbReference type="GO" id="GO:0009252">
    <property type="term" value="P:peptidoglycan biosynthetic process"/>
    <property type="evidence" value="ECO:0007669"/>
    <property type="project" value="UniProtKB-KW"/>
</dbReference>
<dbReference type="EMBL" id="CAEZZA010000011">
    <property type="protein sequence ID" value="CAB4738044.1"/>
    <property type="molecule type" value="Genomic_DNA"/>
</dbReference>
<dbReference type="Gene3D" id="3.90.1310.10">
    <property type="entry name" value="Penicillin-binding protein 2a (Domain 2)"/>
    <property type="match status" value="1"/>
</dbReference>
<keyword evidence="9" id="KW-0573">Peptidoglycan synthesis</keyword>
<dbReference type="InterPro" id="IPR017790">
    <property type="entry name" value="Penicillin-binding_protein_2"/>
</dbReference>
<evidence type="ECO:0000256" key="14">
    <source>
        <dbReference type="SAM" id="Phobius"/>
    </source>
</evidence>
<dbReference type="InterPro" id="IPR050515">
    <property type="entry name" value="Beta-lactam/transpept"/>
</dbReference>
<comment type="subcellular location">
    <subcellularLocation>
        <location evidence="2">Cell membrane</location>
    </subcellularLocation>
    <subcellularLocation>
        <location evidence="1">Membrane</location>
        <topology evidence="1">Single-pass membrane protein</topology>
    </subcellularLocation>
</comment>
<evidence type="ECO:0000256" key="7">
    <source>
        <dbReference type="ARBA" id="ARBA00022801"/>
    </source>
</evidence>
<keyword evidence="10 14" id="KW-1133">Transmembrane helix</keyword>
<evidence type="ECO:0000256" key="6">
    <source>
        <dbReference type="ARBA" id="ARBA00022692"/>
    </source>
</evidence>
<dbReference type="PANTHER" id="PTHR30627">
    <property type="entry name" value="PEPTIDOGLYCAN D,D-TRANSPEPTIDASE"/>
    <property type="match status" value="1"/>
</dbReference>
<dbReference type="SUPFAM" id="SSF56601">
    <property type="entry name" value="beta-lactamase/transpeptidase-like"/>
    <property type="match status" value="1"/>
</dbReference>
<sequence>MGERSNLRLVILSVLVVSLMATLLVRLFYLQVLTGESYREAAQSNTVREVVTPAVRGLILDQAGRPLVANRTSLVVTVDRVMLQREDDDGVAVIARLAQILDVPPASISDRLMTCGANGAKPPPVCWNGSPYQPIPIARDVDAQTALSIMESRVNFPGVTAGLEAIRTYPAPFDVNAAHLLGYLGPVSEDALTMQGDSTAYDRLRRTDVVGRSGLEATYDEAIRGKPAVTTLEVDTSGRITKTLEEKPAIAGDYIVSTIDARLQYVVEQQLVAAVQRAQAQGYPGDSGAAVVVDVRNGHILAMASYPTYDPSIWVGGVTAKQYQDLMDSDALSSNAIQGLFAPGSTYKVISTAAAAREGFSLYSKYQCPNQVKLGTQTFRNFESAGYGPITLKRAIEVSCNTVFYGIADKMWTDAGGNDADRNSADPIAETAKMFGLNSKTGIDLPGEATGRVSSRTFKVANWEQKRDTWCANAISGYPETRKTNPKQADYFTALDRENCADGFRWREGDALNAAIGQGDTAVTPLQMAMAYSAIANGGTLYQPQMVKAIIGADGRVVDEIAPVVTDRVDVSRTAISFITSALRGVTTDGSGETPFAGFPLNQIPIASKTGSAQVTGNKVSTSWFASFAPANKPRYAVVMMVTQGGTGSKTSGPSVRKIYEELFGVTGTSVNPAQSVLIGGAPLKRLPSVRPDGTPVAPRGKMSGLSSASGGGG</sequence>
<dbReference type="SUPFAM" id="SSF56519">
    <property type="entry name" value="Penicillin binding protein dimerisation domain"/>
    <property type="match status" value="1"/>
</dbReference>
<keyword evidence="5" id="KW-0645">Protease</keyword>
<dbReference type="GO" id="GO:0008658">
    <property type="term" value="F:penicillin binding"/>
    <property type="evidence" value="ECO:0007669"/>
    <property type="project" value="InterPro"/>
</dbReference>
<dbReference type="AlphaFoldDB" id="A0A6J6STD4"/>
<feature type="domain" description="Penicillin-binding protein dimerisation" evidence="16">
    <location>
        <begin position="52"/>
        <end position="244"/>
    </location>
</feature>
<dbReference type="Pfam" id="PF00905">
    <property type="entry name" value="Transpeptidase"/>
    <property type="match status" value="1"/>
</dbReference>
<evidence type="ECO:0000256" key="13">
    <source>
        <dbReference type="SAM" id="MobiDB-lite"/>
    </source>
</evidence>
<proteinExistence type="predicted"/>
<evidence type="ECO:0000313" key="17">
    <source>
        <dbReference type="EMBL" id="CAB4738044.1"/>
    </source>
</evidence>
<dbReference type="Pfam" id="PF03717">
    <property type="entry name" value="PBP_dimer"/>
    <property type="match status" value="1"/>
</dbReference>
<evidence type="ECO:0000259" key="15">
    <source>
        <dbReference type="Pfam" id="PF00905"/>
    </source>
</evidence>
<evidence type="ECO:0000256" key="3">
    <source>
        <dbReference type="ARBA" id="ARBA00022475"/>
    </source>
</evidence>
<accession>A0A6J6STD4</accession>
<organism evidence="17">
    <name type="scientific">freshwater metagenome</name>
    <dbReference type="NCBI Taxonomy" id="449393"/>
    <lineage>
        <taxon>unclassified sequences</taxon>
        <taxon>metagenomes</taxon>
        <taxon>ecological metagenomes</taxon>
    </lineage>
</organism>
<keyword evidence="3" id="KW-1003">Cell membrane</keyword>
<dbReference type="InterPro" id="IPR005311">
    <property type="entry name" value="PBP_dimer"/>
</dbReference>
<evidence type="ECO:0000256" key="12">
    <source>
        <dbReference type="ARBA" id="ARBA00023316"/>
    </source>
</evidence>
<name>A0A6J6STD4_9ZZZZ</name>
<dbReference type="NCBIfam" id="TIGR03423">
    <property type="entry name" value="pbp2_mrdA"/>
    <property type="match status" value="1"/>
</dbReference>
<evidence type="ECO:0000256" key="4">
    <source>
        <dbReference type="ARBA" id="ARBA00022519"/>
    </source>
</evidence>
<dbReference type="PANTHER" id="PTHR30627:SF2">
    <property type="entry name" value="PEPTIDOGLYCAN D,D-TRANSPEPTIDASE MRDA"/>
    <property type="match status" value="1"/>
</dbReference>
<dbReference type="GO" id="GO:0006508">
    <property type="term" value="P:proteolysis"/>
    <property type="evidence" value="ECO:0007669"/>
    <property type="project" value="UniProtKB-KW"/>
</dbReference>
<dbReference type="InterPro" id="IPR036138">
    <property type="entry name" value="PBP_dimer_sf"/>
</dbReference>
<keyword evidence="11 14" id="KW-0472">Membrane</keyword>
<dbReference type="GO" id="GO:0005886">
    <property type="term" value="C:plasma membrane"/>
    <property type="evidence" value="ECO:0007669"/>
    <property type="project" value="UniProtKB-SubCell"/>
</dbReference>
<keyword evidence="7" id="KW-0378">Hydrolase</keyword>
<feature type="compositionally biased region" description="Low complexity" evidence="13">
    <location>
        <begin position="701"/>
        <end position="714"/>
    </location>
</feature>
<feature type="domain" description="Penicillin-binding protein transpeptidase" evidence="15">
    <location>
        <begin position="288"/>
        <end position="661"/>
    </location>
</feature>
<evidence type="ECO:0000256" key="8">
    <source>
        <dbReference type="ARBA" id="ARBA00022960"/>
    </source>
</evidence>
<keyword evidence="12" id="KW-0961">Cell wall biogenesis/degradation</keyword>
<protein>
    <submittedName>
        <fullName evidence="17">Unannotated protein</fullName>
    </submittedName>
</protein>
<evidence type="ECO:0000256" key="9">
    <source>
        <dbReference type="ARBA" id="ARBA00022984"/>
    </source>
</evidence>